<protein>
    <submittedName>
        <fullName evidence="1">Uncharacterized protein</fullName>
    </submittedName>
</protein>
<sequence>MLVQPAVDYSSTSILTLKTIVPADSSFKNIEIWHSN</sequence>
<reference evidence="1" key="1">
    <citation type="submission" date="2018-02" db="EMBL/GenBank/DDBJ databases">
        <title>Rhizophora mucronata_Transcriptome.</title>
        <authorList>
            <person name="Meera S.P."/>
            <person name="Sreeshan A."/>
            <person name="Augustine A."/>
        </authorList>
    </citation>
    <scope>NUCLEOTIDE SEQUENCE</scope>
    <source>
        <tissue evidence="1">Leaf</tissue>
    </source>
</reference>
<evidence type="ECO:0000313" key="1">
    <source>
        <dbReference type="EMBL" id="MBX65865.1"/>
    </source>
</evidence>
<name>A0A2P2QG32_RHIMU</name>
<accession>A0A2P2QG32</accession>
<dbReference type="AlphaFoldDB" id="A0A2P2QG32"/>
<dbReference type="EMBL" id="GGEC01085381">
    <property type="protein sequence ID" value="MBX65865.1"/>
    <property type="molecule type" value="Transcribed_RNA"/>
</dbReference>
<proteinExistence type="predicted"/>
<organism evidence="1">
    <name type="scientific">Rhizophora mucronata</name>
    <name type="common">Asiatic mangrove</name>
    <dbReference type="NCBI Taxonomy" id="61149"/>
    <lineage>
        <taxon>Eukaryota</taxon>
        <taxon>Viridiplantae</taxon>
        <taxon>Streptophyta</taxon>
        <taxon>Embryophyta</taxon>
        <taxon>Tracheophyta</taxon>
        <taxon>Spermatophyta</taxon>
        <taxon>Magnoliopsida</taxon>
        <taxon>eudicotyledons</taxon>
        <taxon>Gunneridae</taxon>
        <taxon>Pentapetalae</taxon>
        <taxon>rosids</taxon>
        <taxon>fabids</taxon>
        <taxon>Malpighiales</taxon>
        <taxon>Rhizophoraceae</taxon>
        <taxon>Rhizophora</taxon>
    </lineage>
</organism>